<dbReference type="Proteomes" id="UP000187203">
    <property type="component" value="Unassembled WGS sequence"/>
</dbReference>
<name>A0A1R3KBJ5_9ROSI</name>
<evidence type="ECO:0000313" key="2">
    <source>
        <dbReference type="Proteomes" id="UP000187203"/>
    </source>
</evidence>
<gene>
    <name evidence="1" type="ORF">COLO4_09594</name>
</gene>
<organism evidence="1 2">
    <name type="scientific">Corchorus olitorius</name>
    <dbReference type="NCBI Taxonomy" id="93759"/>
    <lineage>
        <taxon>Eukaryota</taxon>
        <taxon>Viridiplantae</taxon>
        <taxon>Streptophyta</taxon>
        <taxon>Embryophyta</taxon>
        <taxon>Tracheophyta</taxon>
        <taxon>Spermatophyta</taxon>
        <taxon>Magnoliopsida</taxon>
        <taxon>eudicotyledons</taxon>
        <taxon>Gunneridae</taxon>
        <taxon>Pentapetalae</taxon>
        <taxon>rosids</taxon>
        <taxon>malvids</taxon>
        <taxon>Malvales</taxon>
        <taxon>Malvaceae</taxon>
        <taxon>Grewioideae</taxon>
        <taxon>Apeibeae</taxon>
        <taxon>Corchorus</taxon>
    </lineage>
</organism>
<sequence length="79" mass="8392">MAAFVTEKFVGGGEVIRGLMPVKVKKFPSNRLALTPNGTTKSVKISGSPHIATCRNGIARAMAKKICCLTVKAMAEKTE</sequence>
<comment type="caution">
    <text evidence="1">The sequence shown here is derived from an EMBL/GenBank/DDBJ whole genome shotgun (WGS) entry which is preliminary data.</text>
</comment>
<protein>
    <submittedName>
        <fullName evidence="1">Thioredoxin reductase 2, mitochondrial</fullName>
    </submittedName>
</protein>
<keyword evidence="2" id="KW-1185">Reference proteome</keyword>
<dbReference type="AlphaFoldDB" id="A0A1R3KBJ5"/>
<reference evidence="2" key="1">
    <citation type="submission" date="2013-09" db="EMBL/GenBank/DDBJ databases">
        <title>Corchorus olitorius genome sequencing.</title>
        <authorList>
            <person name="Alam M."/>
            <person name="Haque M.S."/>
            <person name="Islam M.S."/>
            <person name="Emdad E.M."/>
            <person name="Islam M.M."/>
            <person name="Ahmed B."/>
            <person name="Halim A."/>
            <person name="Hossen Q.M.M."/>
            <person name="Hossain M.Z."/>
            <person name="Ahmed R."/>
            <person name="Khan M.M."/>
            <person name="Islam R."/>
            <person name="Rashid M.M."/>
            <person name="Khan S.A."/>
            <person name="Rahman M.S."/>
            <person name="Alam M."/>
            <person name="Yahiya A.S."/>
            <person name="Khan M.S."/>
            <person name="Azam M.S."/>
            <person name="Haque T."/>
            <person name="Lashkar M.Z.H."/>
            <person name="Akhand A.I."/>
            <person name="Morshed G."/>
            <person name="Roy S."/>
            <person name="Uddin K.S."/>
            <person name="Rabeya T."/>
            <person name="Hossain A.S."/>
            <person name="Chowdhury A."/>
            <person name="Snigdha A.R."/>
            <person name="Mortoza M.S."/>
            <person name="Matin S.A."/>
            <person name="Hoque S.M.E."/>
            <person name="Islam M.K."/>
            <person name="Roy D.K."/>
            <person name="Haider R."/>
            <person name="Moosa M.M."/>
            <person name="Elias S.M."/>
            <person name="Hasan A.M."/>
            <person name="Jahan S."/>
            <person name="Shafiuddin M."/>
            <person name="Mahmood N."/>
            <person name="Shommy N.S."/>
        </authorList>
    </citation>
    <scope>NUCLEOTIDE SEQUENCE [LARGE SCALE GENOMIC DNA]</scope>
    <source>
        <strain evidence="2">cv. O-4</strain>
    </source>
</reference>
<accession>A0A1R3KBJ5</accession>
<dbReference type="EMBL" id="AWUE01014252">
    <property type="protein sequence ID" value="OMP04470.1"/>
    <property type="molecule type" value="Genomic_DNA"/>
</dbReference>
<proteinExistence type="predicted"/>
<evidence type="ECO:0000313" key="1">
    <source>
        <dbReference type="EMBL" id="OMP04470.1"/>
    </source>
</evidence>